<dbReference type="InterPro" id="IPR006683">
    <property type="entry name" value="Thioestr_dom"/>
</dbReference>
<dbReference type="CDD" id="cd03443">
    <property type="entry name" value="PaaI_thioesterase"/>
    <property type="match status" value="1"/>
</dbReference>
<dbReference type="STRING" id="211460.YH63_17355"/>
<feature type="domain" description="Thioesterase" evidence="2">
    <location>
        <begin position="44"/>
        <end position="116"/>
    </location>
</feature>
<evidence type="ECO:0000259" key="2">
    <source>
        <dbReference type="Pfam" id="PF03061"/>
    </source>
</evidence>
<dbReference type="InterPro" id="IPR003736">
    <property type="entry name" value="PAAI_dom"/>
</dbReference>
<keyword evidence="1" id="KW-0378">Hydrolase</keyword>
<reference evidence="3" key="1">
    <citation type="submission" date="2019-04" db="EMBL/GenBank/DDBJ databases">
        <title>Whole genome sequencing of cave bacteria.</title>
        <authorList>
            <person name="Gan H.M."/>
            <person name="Barton H."/>
            <person name="Savka M.A."/>
        </authorList>
    </citation>
    <scope>NUCLEOTIDE SEQUENCE [LARGE SCALE GENOMIC DNA]</scope>
    <source>
        <strain evidence="3">LC387</strain>
    </source>
</reference>
<comment type="caution">
    <text evidence="3">The sequence shown here is derived from an EMBL/GenBank/DDBJ whole genome shotgun (WGS) entry which is preliminary data.</text>
</comment>
<name>A0A4U6BLB7_9BRAD</name>
<dbReference type="GO" id="GO:0005829">
    <property type="term" value="C:cytosol"/>
    <property type="evidence" value="ECO:0007669"/>
    <property type="project" value="TreeGrafter"/>
</dbReference>
<evidence type="ECO:0000256" key="1">
    <source>
        <dbReference type="ARBA" id="ARBA00022801"/>
    </source>
</evidence>
<dbReference type="Proteomes" id="UP000034832">
    <property type="component" value="Unassembled WGS sequence"/>
</dbReference>
<dbReference type="InterPro" id="IPR029069">
    <property type="entry name" value="HotDog_dom_sf"/>
</dbReference>
<dbReference type="NCBIfam" id="TIGR00369">
    <property type="entry name" value="unchar_dom_1"/>
    <property type="match status" value="1"/>
</dbReference>
<dbReference type="EMBL" id="LBIA02000001">
    <property type="protein sequence ID" value="TKT70205.1"/>
    <property type="molecule type" value="Genomic_DNA"/>
</dbReference>
<dbReference type="Gene3D" id="3.10.129.10">
    <property type="entry name" value="Hotdog Thioesterase"/>
    <property type="match status" value="1"/>
</dbReference>
<dbReference type="OrthoDB" id="9813282at2"/>
<evidence type="ECO:0000313" key="3">
    <source>
        <dbReference type="EMBL" id="TKT70205.1"/>
    </source>
</evidence>
<accession>A0A4U6BLB7</accession>
<dbReference type="PANTHER" id="PTHR43240:SF1">
    <property type="entry name" value="BLR5584 PROTEIN"/>
    <property type="match status" value="1"/>
</dbReference>
<proteinExistence type="predicted"/>
<dbReference type="PANTHER" id="PTHR43240">
    <property type="entry name" value="1,4-DIHYDROXY-2-NAPHTHOYL-COA THIOESTERASE 1"/>
    <property type="match status" value="1"/>
</dbReference>
<organism evidence="3 4">
    <name type="scientific">Afipia massiliensis</name>
    <dbReference type="NCBI Taxonomy" id="211460"/>
    <lineage>
        <taxon>Bacteria</taxon>
        <taxon>Pseudomonadati</taxon>
        <taxon>Pseudomonadota</taxon>
        <taxon>Alphaproteobacteria</taxon>
        <taxon>Hyphomicrobiales</taxon>
        <taxon>Nitrobacteraceae</taxon>
        <taxon>Afipia</taxon>
    </lineage>
</organism>
<dbReference type="SUPFAM" id="SSF54637">
    <property type="entry name" value="Thioesterase/thiol ester dehydrase-isomerase"/>
    <property type="match status" value="1"/>
</dbReference>
<dbReference type="Pfam" id="PF03061">
    <property type="entry name" value="4HBT"/>
    <property type="match status" value="1"/>
</dbReference>
<protein>
    <submittedName>
        <fullName evidence="3">PaaI family thioesterase</fullName>
    </submittedName>
</protein>
<evidence type="ECO:0000313" key="4">
    <source>
        <dbReference type="Proteomes" id="UP000034832"/>
    </source>
</evidence>
<keyword evidence="4" id="KW-1185">Reference proteome</keyword>
<dbReference type="AlphaFoldDB" id="A0A4U6BLB7"/>
<gene>
    <name evidence="3" type="ORF">YH63_001515</name>
</gene>
<sequence>MYMVMQLPAIHPFGETIGLRIDEQGPGRSICSLEVAPGVHHNPHQVAHGAVLYALADTGMGIALYPTLDKGESCTTIEIKITYFRPAPAGIIRCETALLNRGRTIANLDSRLYLGDKLIAQANGNFAILKPRGQVVAAP</sequence>
<dbReference type="GO" id="GO:0061522">
    <property type="term" value="F:1,4-dihydroxy-2-naphthoyl-CoA thioesterase activity"/>
    <property type="evidence" value="ECO:0007669"/>
    <property type="project" value="TreeGrafter"/>
</dbReference>